<keyword evidence="3" id="KW-1185">Reference proteome</keyword>
<dbReference type="KEGG" id="gce:KYE46_11710"/>
<organism evidence="2 3">
    <name type="scientific">Gymnodinialimonas ceratoperidinii</name>
    <dbReference type="NCBI Taxonomy" id="2856823"/>
    <lineage>
        <taxon>Bacteria</taxon>
        <taxon>Pseudomonadati</taxon>
        <taxon>Pseudomonadota</taxon>
        <taxon>Alphaproteobacteria</taxon>
        <taxon>Rhodobacterales</taxon>
        <taxon>Paracoccaceae</taxon>
        <taxon>Gymnodinialimonas</taxon>
    </lineage>
</organism>
<dbReference type="InterPro" id="IPR047784">
    <property type="entry name" value="TrgA"/>
</dbReference>
<feature type="transmembrane region" description="Helical" evidence="1">
    <location>
        <begin position="52"/>
        <end position="71"/>
    </location>
</feature>
<dbReference type="NCBIfam" id="NF033773">
    <property type="entry name" value="tellur_TrgA"/>
    <property type="match status" value="1"/>
</dbReference>
<gene>
    <name evidence="2" type="ORF">KYE46_11710</name>
</gene>
<feature type="transmembrane region" description="Helical" evidence="1">
    <location>
        <begin position="139"/>
        <end position="160"/>
    </location>
</feature>
<keyword evidence="1" id="KW-0472">Membrane</keyword>
<dbReference type="EMBL" id="CP079194">
    <property type="protein sequence ID" value="QXT38600.1"/>
    <property type="molecule type" value="Genomic_DNA"/>
</dbReference>
<proteinExistence type="predicted"/>
<dbReference type="RefSeq" id="WP_219000796.1">
    <property type="nucleotide sequence ID" value="NZ_CP079194.1"/>
</dbReference>
<feature type="transmembrane region" description="Helical" evidence="1">
    <location>
        <begin position="91"/>
        <end position="108"/>
    </location>
</feature>
<evidence type="ECO:0000256" key="1">
    <source>
        <dbReference type="SAM" id="Phobius"/>
    </source>
</evidence>
<evidence type="ECO:0000313" key="2">
    <source>
        <dbReference type="EMBL" id="QXT38600.1"/>
    </source>
</evidence>
<accession>A0A8F6TTU5</accession>
<dbReference type="AlphaFoldDB" id="A0A8F6TTU5"/>
<keyword evidence="1" id="KW-0812">Transmembrane</keyword>
<keyword evidence="1" id="KW-1133">Transmembrane helix</keyword>
<protein>
    <submittedName>
        <fullName evidence="2">TrgA family protein</fullName>
    </submittedName>
</protein>
<evidence type="ECO:0000313" key="3">
    <source>
        <dbReference type="Proteomes" id="UP000825009"/>
    </source>
</evidence>
<sequence>MEILAATTVRAERDGTKHMPTGAKLAGSLLFFAVAYVAAMQAKLTLPEGTPATYFNITIAAIGFWQGWMVMGNRAGAGMSLAASNGLRTSLQIAFFAIALFALRTMFIRSANLRYDNPEEAVTASLELFLEYLTQSLTLGVWGVLLVGGVIAGILTEFAARAWR</sequence>
<feature type="transmembrane region" description="Helical" evidence="1">
    <location>
        <begin position="21"/>
        <end position="40"/>
    </location>
</feature>
<reference evidence="2 3" key="1">
    <citation type="submission" date="2021-07" db="EMBL/GenBank/DDBJ databases">
        <title>A novel Jannaschia species isolated from marine dinoflagellate Ceratoperidinium margalefii.</title>
        <authorList>
            <person name="Jiang Y."/>
            <person name="Li Z."/>
        </authorList>
    </citation>
    <scope>NUCLEOTIDE SEQUENCE [LARGE SCALE GENOMIC DNA]</scope>
    <source>
        <strain evidence="2 3">J12C1-MA-4</strain>
    </source>
</reference>
<name>A0A8F6TTU5_9RHOB</name>
<dbReference type="Proteomes" id="UP000825009">
    <property type="component" value="Chromosome"/>
</dbReference>